<reference evidence="2 3" key="1">
    <citation type="submission" date="2021-03" db="EMBL/GenBank/DDBJ databases">
        <authorList>
            <person name="So Y."/>
        </authorList>
    </citation>
    <scope>NUCLEOTIDE SEQUENCE [LARGE SCALE GENOMIC DNA]</scope>
    <source>
        <strain evidence="2 3">SSH11</strain>
    </source>
</reference>
<evidence type="ECO:0000256" key="1">
    <source>
        <dbReference type="SAM" id="MobiDB-lite"/>
    </source>
</evidence>
<name>A0ABS4AC03_9PROT</name>
<evidence type="ECO:0008006" key="4">
    <source>
        <dbReference type="Google" id="ProtNLM"/>
    </source>
</evidence>
<dbReference type="EMBL" id="JAGIZB010000005">
    <property type="protein sequence ID" value="MBP0444543.1"/>
    <property type="molecule type" value="Genomic_DNA"/>
</dbReference>
<evidence type="ECO:0000313" key="2">
    <source>
        <dbReference type="EMBL" id="MBP0444543.1"/>
    </source>
</evidence>
<dbReference type="Proteomes" id="UP000681594">
    <property type="component" value="Unassembled WGS sequence"/>
</dbReference>
<sequence length="160" mass="16289">MRLRLAGLIALCAGLAYLSFREDRASLPPPPGPAMAERGAAPSVTPPPGPPAGLWQEQVSRPLFVAGRRPPGAAAPAQAAPPEPPQPPPLGAAGIVVRGGSGVALLRLADGGIARVTEGEQVDGWQVVRITAEGAELRRGRETVSLNARVPTAEGLAPAN</sequence>
<feature type="compositionally biased region" description="Low complexity" evidence="1">
    <location>
        <begin position="66"/>
        <end position="78"/>
    </location>
</feature>
<organism evidence="2 3">
    <name type="scientific">Pararoseomonas baculiformis</name>
    <dbReference type="NCBI Taxonomy" id="2820812"/>
    <lineage>
        <taxon>Bacteria</taxon>
        <taxon>Pseudomonadati</taxon>
        <taxon>Pseudomonadota</taxon>
        <taxon>Alphaproteobacteria</taxon>
        <taxon>Acetobacterales</taxon>
        <taxon>Acetobacteraceae</taxon>
        <taxon>Pararoseomonas</taxon>
    </lineage>
</organism>
<proteinExistence type="predicted"/>
<protein>
    <recommendedName>
        <fullName evidence="4">Type II secretion system protein GspC N-terminal domain-containing protein</fullName>
    </recommendedName>
</protein>
<dbReference type="RefSeq" id="WP_209378771.1">
    <property type="nucleotide sequence ID" value="NZ_JAGIZB010000005.1"/>
</dbReference>
<gene>
    <name evidence="2" type="ORF">J8J14_07085</name>
</gene>
<keyword evidence="3" id="KW-1185">Reference proteome</keyword>
<comment type="caution">
    <text evidence="2">The sequence shown here is derived from an EMBL/GenBank/DDBJ whole genome shotgun (WGS) entry which is preliminary data.</text>
</comment>
<evidence type="ECO:0000313" key="3">
    <source>
        <dbReference type="Proteomes" id="UP000681594"/>
    </source>
</evidence>
<accession>A0ABS4AC03</accession>
<feature type="region of interest" description="Disordered" evidence="1">
    <location>
        <begin position="27"/>
        <end position="94"/>
    </location>
</feature>
<feature type="compositionally biased region" description="Pro residues" evidence="1">
    <location>
        <begin position="79"/>
        <end position="90"/>
    </location>
</feature>